<evidence type="ECO:0000313" key="1">
    <source>
        <dbReference type="EMBL" id="QLH80194.1"/>
    </source>
</evidence>
<reference evidence="1 2" key="1">
    <citation type="submission" date="2020-07" db="EMBL/GenBank/DDBJ databases">
        <title>Halosimplex litoreum sp. nov. and Halosimplex rubrum sp. nov., isolated from different salt environments.</title>
        <authorList>
            <person name="Cui H."/>
        </authorList>
    </citation>
    <scope>NUCLEOTIDE SEQUENCE [LARGE SCALE GENOMIC DNA]</scope>
    <source>
        <strain evidence="1 2">R2</strain>
    </source>
</reference>
<evidence type="ECO:0000313" key="2">
    <source>
        <dbReference type="Proteomes" id="UP000509346"/>
    </source>
</evidence>
<organism evidence="1 2">
    <name type="scientific">Halosimplex pelagicum</name>
    <dbReference type="NCBI Taxonomy" id="869886"/>
    <lineage>
        <taxon>Archaea</taxon>
        <taxon>Methanobacteriati</taxon>
        <taxon>Methanobacteriota</taxon>
        <taxon>Stenosarchaea group</taxon>
        <taxon>Halobacteria</taxon>
        <taxon>Halobacteriales</taxon>
        <taxon>Haloarculaceae</taxon>
        <taxon>Halosimplex</taxon>
    </lineage>
</organism>
<dbReference type="OrthoDB" id="33550at2157"/>
<dbReference type="EMBL" id="CP058909">
    <property type="protein sequence ID" value="QLH80194.1"/>
    <property type="molecule type" value="Genomic_DNA"/>
</dbReference>
<gene>
    <name evidence="1" type="ORF">HZS54_00515</name>
</gene>
<name>A0A7D5TS29_9EURY</name>
<dbReference type="Proteomes" id="UP000509346">
    <property type="component" value="Chromosome"/>
</dbReference>
<dbReference type="RefSeq" id="WP_179920026.1">
    <property type="nucleotide sequence ID" value="NZ_CP058909.1"/>
</dbReference>
<accession>A0A7D5TS29</accession>
<dbReference type="GeneID" id="56081026"/>
<protein>
    <submittedName>
        <fullName evidence="1">Uncharacterized protein</fullName>
    </submittedName>
</protein>
<dbReference type="AlphaFoldDB" id="A0A7D5TS29"/>
<proteinExistence type="predicted"/>
<dbReference type="KEGG" id="hpel:HZS54_00515"/>
<keyword evidence="2" id="KW-1185">Reference proteome</keyword>
<sequence length="89" mass="9735">MRREAVAATLDERLAAFVTTGEDALADGLFGPDPCEAARRRVGDVVLSHRERTVWYDDADRLGFVGNHGALHPEEMLVPFAAARVSTLQ</sequence>